<proteinExistence type="predicted"/>
<evidence type="ECO:0000256" key="1">
    <source>
        <dbReference type="SAM" id="MobiDB-lite"/>
    </source>
</evidence>
<organism evidence="2 3">
    <name type="scientific">Austropuccinia psidii MF-1</name>
    <dbReference type="NCBI Taxonomy" id="1389203"/>
    <lineage>
        <taxon>Eukaryota</taxon>
        <taxon>Fungi</taxon>
        <taxon>Dikarya</taxon>
        <taxon>Basidiomycota</taxon>
        <taxon>Pucciniomycotina</taxon>
        <taxon>Pucciniomycetes</taxon>
        <taxon>Pucciniales</taxon>
        <taxon>Sphaerophragmiaceae</taxon>
        <taxon>Austropuccinia</taxon>
    </lineage>
</organism>
<dbReference type="AlphaFoldDB" id="A0A9Q3KGX9"/>
<feature type="region of interest" description="Disordered" evidence="1">
    <location>
        <begin position="129"/>
        <end position="152"/>
    </location>
</feature>
<evidence type="ECO:0000313" key="2">
    <source>
        <dbReference type="EMBL" id="MBW0581398.1"/>
    </source>
</evidence>
<gene>
    <name evidence="2" type="ORF">O181_121113</name>
</gene>
<comment type="caution">
    <text evidence="2">The sequence shown here is derived from an EMBL/GenBank/DDBJ whole genome shotgun (WGS) entry which is preliminary data.</text>
</comment>
<dbReference type="EMBL" id="AVOT02109909">
    <property type="protein sequence ID" value="MBW0581398.1"/>
    <property type="molecule type" value="Genomic_DNA"/>
</dbReference>
<reference evidence="2" key="1">
    <citation type="submission" date="2021-03" db="EMBL/GenBank/DDBJ databases">
        <title>Draft genome sequence of rust myrtle Austropuccinia psidii MF-1, a brazilian biotype.</title>
        <authorList>
            <person name="Quecine M.C."/>
            <person name="Pachon D.M.R."/>
            <person name="Bonatelli M.L."/>
            <person name="Correr F.H."/>
            <person name="Franceschini L.M."/>
            <person name="Leite T.F."/>
            <person name="Margarido G.R.A."/>
            <person name="Almeida C.A."/>
            <person name="Ferrarezi J.A."/>
            <person name="Labate C.A."/>
        </authorList>
    </citation>
    <scope>NUCLEOTIDE SEQUENCE</scope>
    <source>
        <strain evidence="2">MF-1</strain>
    </source>
</reference>
<evidence type="ECO:0000313" key="3">
    <source>
        <dbReference type="Proteomes" id="UP000765509"/>
    </source>
</evidence>
<sequence length="152" mass="16591">MRPKGAKGATTSPQGQVRPKPQVGLPEPILAPKNDQKDLRTQAGHFQLLASGNHQRPPAQVQKAFPSIQGKDSPSPMYSVPRIQAWCIYGIIYHYAQIWPSNLILMFSEPKYAILIQVPKFSTHFKGSLSNPGGYQKTIRGPQPPGPAGVGL</sequence>
<keyword evidence="3" id="KW-1185">Reference proteome</keyword>
<accession>A0A9Q3KGX9</accession>
<dbReference type="Proteomes" id="UP000765509">
    <property type="component" value="Unassembled WGS sequence"/>
</dbReference>
<name>A0A9Q3KGX9_9BASI</name>
<feature type="compositionally biased region" description="Pro residues" evidence="1">
    <location>
        <begin position="142"/>
        <end position="152"/>
    </location>
</feature>
<feature type="region of interest" description="Disordered" evidence="1">
    <location>
        <begin position="1"/>
        <end position="33"/>
    </location>
</feature>
<protein>
    <submittedName>
        <fullName evidence="2">Uncharacterized protein</fullName>
    </submittedName>
</protein>